<organism evidence="2 3">
    <name type="scientific">Ephemerocybe angulata</name>
    <dbReference type="NCBI Taxonomy" id="980116"/>
    <lineage>
        <taxon>Eukaryota</taxon>
        <taxon>Fungi</taxon>
        <taxon>Dikarya</taxon>
        <taxon>Basidiomycota</taxon>
        <taxon>Agaricomycotina</taxon>
        <taxon>Agaricomycetes</taxon>
        <taxon>Agaricomycetidae</taxon>
        <taxon>Agaricales</taxon>
        <taxon>Agaricineae</taxon>
        <taxon>Psathyrellaceae</taxon>
        <taxon>Ephemerocybe</taxon>
    </lineage>
</organism>
<evidence type="ECO:0000256" key="1">
    <source>
        <dbReference type="SAM" id="MobiDB-lite"/>
    </source>
</evidence>
<keyword evidence="3" id="KW-1185">Reference proteome</keyword>
<accession>A0A8H5C6M5</accession>
<feature type="region of interest" description="Disordered" evidence="1">
    <location>
        <begin position="61"/>
        <end position="98"/>
    </location>
</feature>
<comment type="caution">
    <text evidence="2">The sequence shown here is derived from an EMBL/GenBank/DDBJ whole genome shotgun (WGS) entry which is preliminary data.</text>
</comment>
<dbReference type="Proteomes" id="UP000541558">
    <property type="component" value="Unassembled WGS sequence"/>
</dbReference>
<evidence type="ECO:0000313" key="2">
    <source>
        <dbReference type="EMBL" id="KAF5336065.1"/>
    </source>
</evidence>
<dbReference type="OrthoDB" id="10424623at2759"/>
<protein>
    <submittedName>
        <fullName evidence="2">Uncharacterized protein</fullName>
    </submittedName>
</protein>
<evidence type="ECO:0000313" key="3">
    <source>
        <dbReference type="Proteomes" id="UP000541558"/>
    </source>
</evidence>
<name>A0A8H5C6M5_9AGAR</name>
<dbReference type="EMBL" id="JAACJK010000059">
    <property type="protein sequence ID" value="KAF5336065.1"/>
    <property type="molecule type" value="Genomic_DNA"/>
</dbReference>
<dbReference type="AlphaFoldDB" id="A0A8H5C6M5"/>
<sequence>MDRRDAQLVIRVLIQTTIIDAGAYPRSRLSSLFRGTSHRRSKTVHQELRAARTWSHKDRAICSDRGHPTPTPNSADGLDFKARLIPTPIGPTRRCEGP</sequence>
<reference evidence="2 3" key="1">
    <citation type="journal article" date="2020" name="ISME J.">
        <title>Uncovering the hidden diversity of litter-decomposition mechanisms in mushroom-forming fungi.</title>
        <authorList>
            <person name="Floudas D."/>
            <person name="Bentzer J."/>
            <person name="Ahren D."/>
            <person name="Johansson T."/>
            <person name="Persson P."/>
            <person name="Tunlid A."/>
        </authorList>
    </citation>
    <scope>NUCLEOTIDE SEQUENCE [LARGE SCALE GENOMIC DNA]</scope>
    <source>
        <strain evidence="2 3">CBS 175.51</strain>
    </source>
</reference>
<gene>
    <name evidence="2" type="ORF">D9611_006258</name>
</gene>
<proteinExistence type="predicted"/>